<feature type="transmembrane region" description="Helical" evidence="1">
    <location>
        <begin position="39"/>
        <end position="58"/>
    </location>
</feature>
<evidence type="ECO:0000313" key="3">
    <source>
        <dbReference type="Proteomes" id="UP001359559"/>
    </source>
</evidence>
<keyword evidence="1" id="KW-1133">Transmembrane helix</keyword>
<comment type="caution">
    <text evidence="2">The sequence shown here is derived from an EMBL/GenBank/DDBJ whole genome shotgun (WGS) entry which is preliminary data.</text>
</comment>
<dbReference type="AlphaFoldDB" id="A0AAN9FN33"/>
<organism evidence="2 3">
    <name type="scientific">Clitoria ternatea</name>
    <name type="common">Butterfly pea</name>
    <dbReference type="NCBI Taxonomy" id="43366"/>
    <lineage>
        <taxon>Eukaryota</taxon>
        <taxon>Viridiplantae</taxon>
        <taxon>Streptophyta</taxon>
        <taxon>Embryophyta</taxon>
        <taxon>Tracheophyta</taxon>
        <taxon>Spermatophyta</taxon>
        <taxon>Magnoliopsida</taxon>
        <taxon>eudicotyledons</taxon>
        <taxon>Gunneridae</taxon>
        <taxon>Pentapetalae</taxon>
        <taxon>rosids</taxon>
        <taxon>fabids</taxon>
        <taxon>Fabales</taxon>
        <taxon>Fabaceae</taxon>
        <taxon>Papilionoideae</taxon>
        <taxon>50 kb inversion clade</taxon>
        <taxon>NPAAA clade</taxon>
        <taxon>indigoferoid/millettioid clade</taxon>
        <taxon>Phaseoleae</taxon>
        <taxon>Clitoria</taxon>
    </lineage>
</organism>
<gene>
    <name evidence="2" type="ORF">RJT34_23084</name>
</gene>
<evidence type="ECO:0000256" key="1">
    <source>
        <dbReference type="SAM" id="Phobius"/>
    </source>
</evidence>
<proteinExistence type="predicted"/>
<dbReference type="Proteomes" id="UP001359559">
    <property type="component" value="Unassembled WGS sequence"/>
</dbReference>
<dbReference type="EMBL" id="JAYKXN010000006">
    <property type="protein sequence ID" value="KAK7278061.1"/>
    <property type="molecule type" value="Genomic_DNA"/>
</dbReference>
<keyword evidence="1" id="KW-0472">Membrane</keyword>
<evidence type="ECO:0000313" key="2">
    <source>
        <dbReference type="EMBL" id="KAK7278061.1"/>
    </source>
</evidence>
<accession>A0AAN9FN33</accession>
<keyword evidence="3" id="KW-1185">Reference proteome</keyword>
<protein>
    <submittedName>
        <fullName evidence="2">Uncharacterized protein</fullName>
    </submittedName>
</protein>
<keyword evidence="1" id="KW-0812">Transmembrane</keyword>
<name>A0AAN9FN33_CLITE</name>
<sequence>MPWSTVQYILVNHSDGRHEISALVRFSSHSSETERARECFLLCVYDIFLPFSILSFLVNSSSNFINRPRRPKQMTFLCPSILIHVSCLLRARSKMYKQKALLP</sequence>
<feature type="transmembrane region" description="Helical" evidence="1">
    <location>
        <begin position="73"/>
        <end position="91"/>
    </location>
</feature>
<reference evidence="2 3" key="1">
    <citation type="submission" date="2024-01" db="EMBL/GenBank/DDBJ databases">
        <title>The genomes of 5 underutilized Papilionoideae crops provide insights into root nodulation and disease resistance.</title>
        <authorList>
            <person name="Yuan L."/>
        </authorList>
    </citation>
    <scope>NUCLEOTIDE SEQUENCE [LARGE SCALE GENOMIC DNA]</scope>
    <source>
        <strain evidence="2">LY-2023</strain>
        <tissue evidence="2">Leaf</tissue>
    </source>
</reference>